<feature type="transmembrane region" description="Helical" evidence="2">
    <location>
        <begin position="230"/>
        <end position="250"/>
    </location>
</feature>
<gene>
    <name evidence="4" type="ORF">SAMN05421752_104199</name>
</gene>
<protein>
    <submittedName>
        <fullName evidence="4">Membrane protease YdiL, CAAX protease family</fullName>
    </submittedName>
</protein>
<dbReference type="GO" id="GO:0006508">
    <property type="term" value="P:proteolysis"/>
    <property type="evidence" value="ECO:0007669"/>
    <property type="project" value="UniProtKB-KW"/>
</dbReference>
<dbReference type="InterPro" id="IPR042150">
    <property type="entry name" value="MmRce1-like"/>
</dbReference>
<evidence type="ECO:0000256" key="1">
    <source>
        <dbReference type="SAM" id="MobiDB-lite"/>
    </source>
</evidence>
<keyword evidence="5" id="KW-1185">Reference proteome</keyword>
<name>A0A1N7EL10_9EURY</name>
<dbReference type="OrthoDB" id="28575at2157"/>
<dbReference type="EMBL" id="FTNR01000004">
    <property type="protein sequence ID" value="SIR88635.1"/>
    <property type="molecule type" value="Genomic_DNA"/>
</dbReference>
<organism evidence="4 5">
    <name type="scientific">Natronorubrum thiooxidans</name>
    <dbReference type="NCBI Taxonomy" id="308853"/>
    <lineage>
        <taxon>Archaea</taxon>
        <taxon>Methanobacteriati</taxon>
        <taxon>Methanobacteriota</taxon>
        <taxon>Stenosarchaea group</taxon>
        <taxon>Halobacteria</taxon>
        <taxon>Halobacteriales</taxon>
        <taxon>Natrialbaceae</taxon>
        <taxon>Natronorubrum</taxon>
    </lineage>
</organism>
<evidence type="ECO:0000313" key="5">
    <source>
        <dbReference type="Proteomes" id="UP000185936"/>
    </source>
</evidence>
<proteinExistence type="predicted"/>
<feature type="transmembrane region" description="Helical" evidence="2">
    <location>
        <begin position="97"/>
        <end position="118"/>
    </location>
</feature>
<dbReference type="STRING" id="308853.SAMN05421752_104199"/>
<evidence type="ECO:0000313" key="4">
    <source>
        <dbReference type="EMBL" id="SIR88635.1"/>
    </source>
</evidence>
<dbReference type="GO" id="GO:0080120">
    <property type="term" value="P:CAAX-box protein maturation"/>
    <property type="evidence" value="ECO:0007669"/>
    <property type="project" value="UniProtKB-ARBA"/>
</dbReference>
<evidence type="ECO:0000256" key="2">
    <source>
        <dbReference type="SAM" id="Phobius"/>
    </source>
</evidence>
<dbReference type="PANTHER" id="PTHR35797:SF1">
    <property type="entry name" value="PROTEASE"/>
    <property type="match status" value="1"/>
</dbReference>
<sequence>MDATSRSTARTRVRRALERSQPWAFPTLYLGWAYLCWLPIVASGESVWSTPNVGLFLVGGLSPLLAGLGLLWLEAGRAGFASLWRRLTDRDRIAPRWWLVIGCFYPAFNLAVAGIALVTGVSSPLEVITVSRLVDPTAVVLLVAVALVFPTIEEIGLRGYWFDQLQARWSALVASLILGSVWAAWHVPLVYMAGYYEGTTFDPELWWWLPSIVLTAIIGTWVYNNTERSVLAVIGLHFAGNLTGETLGFSPELYPYAHVGTALVALVLVVGWSPRSLRGWERPRPVATDGERGASTGRSRAHSE</sequence>
<feature type="transmembrane region" description="Helical" evidence="2">
    <location>
        <begin position="21"/>
        <end position="42"/>
    </location>
</feature>
<dbReference type="GO" id="GO:0004175">
    <property type="term" value="F:endopeptidase activity"/>
    <property type="evidence" value="ECO:0007669"/>
    <property type="project" value="UniProtKB-ARBA"/>
</dbReference>
<feature type="compositionally biased region" description="Basic and acidic residues" evidence="1">
    <location>
        <begin position="283"/>
        <end position="292"/>
    </location>
</feature>
<keyword evidence="2" id="KW-0812">Transmembrane</keyword>
<keyword evidence="2" id="KW-0472">Membrane</keyword>
<keyword evidence="2" id="KW-1133">Transmembrane helix</keyword>
<feature type="transmembrane region" description="Helical" evidence="2">
    <location>
        <begin position="138"/>
        <end position="157"/>
    </location>
</feature>
<evidence type="ECO:0000259" key="3">
    <source>
        <dbReference type="Pfam" id="PF02517"/>
    </source>
</evidence>
<dbReference type="Proteomes" id="UP000185936">
    <property type="component" value="Unassembled WGS sequence"/>
</dbReference>
<dbReference type="PANTHER" id="PTHR35797">
    <property type="entry name" value="PROTEASE-RELATED"/>
    <property type="match status" value="1"/>
</dbReference>
<dbReference type="Pfam" id="PF02517">
    <property type="entry name" value="Rce1-like"/>
    <property type="match status" value="1"/>
</dbReference>
<feature type="transmembrane region" description="Helical" evidence="2">
    <location>
        <begin position="169"/>
        <end position="185"/>
    </location>
</feature>
<feature type="transmembrane region" description="Helical" evidence="2">
    <location>
        <begin position="256"/>
        <end position="274"/>
    </location>
</feature>
<keyword evidence="4" id="KW-0378">Hydrolase</keyword>
<dbReference type="AlphaFoldDB" id="A0A1N7EL10"/>
<keyword evidence="4" id="KW-0645">Protease</keyword>
<feature type="transmembrane region" description="Helical" evidence="2">
    <location>
        <begin position="205"/>
        <end position="223"/>
    </location>
</feature>
<dbReference type="RefSeq" id="WP_084776739.1">
    <property type="nucleotide sequence ID" value="NZ_FTNR01000004.1"/>
</dbReference>
<feature type="domain" description="CAAX prenyl protease 2/Lysostaphin resistance protein A-like" evidence="3">
    <location>
        <begin position="137"/>
        <end position="242"/>
    </location>
</feature>
<feature type="region of interest" description="Disordered" evidence="1">
    <location>
        <begin position="283"/>
        <end position="304"/>
    </location>
</feature>
<dbReference type="InterPro" id="IPR003675">
    <property type="entry name" value="Rce1/LyrA-like_dom"/>
</dbReference>
<reference evidence="5" key="1">
    <citation type="submission" date="2017-01" db="EMBL/GenBank/DDBJ databases">
        <authorList>
            <person name="Varghese N."/>
            <person name="Submissions S."/>
        </authorList>
    </citation>
    <scope>NUCLEOTIDE SEQUENCE [LARGE SCALE GENOMIC DNA]</scope>
    <source>
        <strain evidence="5">type strain: HArc-</strain>
    </source>
</reference>
<accession>A0A1N7EL10</accession>
<feature type="transmembrane region" description="Helical" evidence="2">
    <location>
        <begin position="54"/>
        <end position="76"/>
    </location>
</feature>